<evidence type="ECO:0000256" key="6">
    <source>
        <dbReference type="ARBA" id="ARBA00023136"/>
    </source>
</evidence>
<comment type="subcellular location">
    <subcellularLocation>
        <location evidence="1 7">Membrane</location>
    </subcellularLocation>
</comment>
<dbReference type="Proteomes" id="UP000054266">
    <property type="component" value="Unassembled WGS sequence"/>
</dbReference>
<dbReference type="Gene3D" id="3.40.50.1000">
    <property type="entry name" value="HAD superfamily/HAD-like"/>
    <property type="match status" value="1"/>
</dbReference>
<dbReference type="AlphaFoldDB" id="A0A0D2CYJ6"/>
<dbReference type="PRINTS" id="PR00119">
    <property type="entry name" value="CATATPASE"/>
</dbReference>
<dbReference type="SFLD" id="SFLDG00002">
    <property type="entry name" value="C1.7:_P-type_atpase_like"/>
    <property type="match status" value="1"/>
</dbReference>
<dbReference type="GO" id="GO:0046872">
    <property type="term" value="F:metal ion binding"/>
    <property type="evidence" value="ECO:0007669"/>
    <property type="project" value="UniProtKB-KW"/>
</dbReference>
<dbReference type="Pfam" id="PF00122">
    <property type="entry name" value="E1-E2_ATPase"/>
    <property type="match status" value="1"/>
</dbReference>
<dbReference type="Gene3D" id="2.70.150.10">
    <property type="entry name" value="Calcium-transporting ATPase, cytoplasmic transduction domain A"/>
    <property type="match status" value="1"/>
</dbReference>
<feature type="transmembrane region" description="Helical" evidence="7">
    <location>
        <begin position="482"/>
        <end position="506"/>
    </location>
</feature>
<gene>
    <name evidence="9" type="ORF">PV04_02576</name>
</gene>
<keyword evidence="3 7" id="KW-0479">Metal-binding</keyword>
<evidence type="ECO:0000256" key="1">
    <source>
        <dbReference type="ARBA" id="ARBA00004370"/>
    </source>
</evidence>
<dbReference type="InterPro" id="IPR006121">
    <property type="entry name" value="HMA_dom"/>
</dbReference>
<dbReference type="InterPro" id="IPR023214">
    <property type="entry name" value="HAD_sf"/>
</dbReference>
<keyword evidence="4" id="KW-1278">Translocase</keyword>
<dbReference type="InterPro" id="IPR008250">
    <property type="entry name" value="ATPase_P-typ_transduc_dom_A_sf"/>
</dbReference>
<keyword evidence="5 7" id="KW-1133">Transmembrane helix</keyword>
<feature type="transmembrane region" description="Helical" evidence="7">
    <location>
        <begin position="518"/>
        <end position="542"/>
    </location>
</feature>
<dbReference type="HOGENOM" id="CLU_001771_0_0_1"/>
<feature type="transmembrane region" description="Helical" evidence="7">
    <location>
        <begin position="448"/>
        <end position="470"/>
    </location>
</feature>
<dbReference type="PROSITE" id="PS50846">
    <property type="entry name" value="HMA_2"/>
    <property type="match status" value="1"/>
</dbReference>
<dbReference type="InterPro" id="IPR036163">
    <property type="entry name" value="HMA_dom_sf"/>
</dbReference>
<name>A0A0D2CYJ6_9EURO</name>
<dbReference type="Pfam" id="PF00403">
    <property type="entry name" value="HMA"/>
    <property type="match status" value="1"/>
</dbReference>
<evidence type="ECO:0000313" key="9">
    <source>
        <dbReference type="EMBL" id="KIW70291.1"/>
    </source>
</evidence>
<keyword evidence="7" id="KW-0067">ATP-binding</keyword>
<dbReference type="SUPFAM" id="SSF55008">
    <property type="entry name" value="HMA, heavy metal-associated domain"/>
    <property type="match status" value="1"/>
</dbReference>
<keyword evidence="10" id="KW-1185">Reference proteome</keyword>
<evidence type="ECO:0000256" key="5">
    <source>
        <dbReference type="ARBA" id="ARBA00022989"/>
    </source>
</evidence>
<feature type="transmembrane region" description="Helical" evidence="7">
    <location>
        <begin position="735"/>
        <end position="768"/>
    </location>
</feature>
<dbReference type="SUPFAM" id="SSF81653">
    <property type="entry name" value="Calcium ATPase, transduction domain A"/>
    <property type="match status" value="1"/>
</dbReference>
<dbReference type="InterPro" id="IPR027256">
    <property type="entry name" value="P-typ_ATPase_IB"/>
</dbReference>
<evidence type="ECO:0000256" key="4">
    <source>
        <dbReference type="ARBA" id="ARBA00022967"/>
    </source>
</evidence>
<dbReference type="GO" id="GO:0005524">
    <property type="term" value="F:ATP binding"/>
    <property type="evidence" value="ECO:0007669"/>
    <property type="project" value="UniProtKB-UniRule"/>
</dbReference>
<evidence type="ECO:0000256" key="2">
    <source>
        <dbReference type="ARBA" id="ARBA00022692"/>
    </source>
</evidence>
<dbReference type="InterPro" id="IPR017969">
    <property type="entry name" value="Heavy-metal-associated_CS"/>
</dbReference>
<dbReference type="SFLD" id="SFLDS00003">
    <property type="entry name" value="Haloacid_Dehalogenase"/>
    <property type="match status" value="1"/>
</dbReference>
<dbReference type="NCBIfam" id="TIGR01511">
    <property type="entry name" value="ATPase-IB1_Cu"/>
    <property type="match status" value="1"/>
</dbReference>
<sequence length="1102" mass="116577">MTCCGNEPVSGPGDCCGGPAQKPPTSDDCCGGKPATSNDCCDGSDDCCGGKPATSDDGCGGGGCCDSTPSSVAELKADGDAGVYCSEDARCDETCIKAAAALECSMACADQQDVCCSDTNADGNEKSTCHDGCNSTGPDILDPKLKDHVPLNATHDHAHGEDGKHSDEPCNVHLTAAMEKYAAYLESARCICRSILASASRVESCCQKPSSGGVTASSTSCCPKPASSGSTAFSTSRSRHLDLKDREFLLSRRCLKERSVRTASAQPEPKCCDGRQNLDAITRKPKATAKVTSVDIEKAAGLSHVLLKVTGMDCSGCANNLTRALEDVAGTENVRVIFISGTAEFDLDTEINTLVNVIRRAHQATRYKLTPITSDSQSIDVTMSVTEAIKFRDNLPPGVERCEKLSKTTYEIGYDPCIIGARDMLAGIDAQLGPPRSDSLVDKGKQRLIRVFALTIAAFLLTTPVVVLEWGRPSGVSEHTTLIVAVILATMVQAIGVSEFYIPALSSLVYNKVVEMDMLVVISITAAYLYSIIATGFFFAGIELETRPFFETSTLLVTLILLGRLLAAWARRRAVKAVSVKSLQASTAMLIDHRTGEASEIDARLLQYGDSIAILPHSRIVTDADVLEGTSEVDESMLTGESLPVLKTAGKSLVSGTVNGGGRLVARVSRLPGRNTITDIANLVEQAQGFKPRVQDLADKVAGYFIPVVCTAALIVLVIWVVVTLKVRKQPAGEAIGSAIGYCIAVLAISCPCALGLAVPMVLVVAGGVAARAGVIIKTADVIERGFKVTDVVFDKTGTLTEPTLDVVREVIIPTHQASEDVVLSIVMAMTKSNEHPVSGAVAKSLETRGIRNIDISGLTSIPGCGVEAQWQGLRIRAGNAKWLNVGDTPQVLDFAAQGLTMLCVMIGNHQAALFGLKAHLREGATGVVQELQRRKIAVHIVSGDARRVVESVATEIGVPRENVAAERTPAQKQEYVRQLMEAGKITLFCGDGTNDAVAVAQAHVGVQIESSSDVTRATADVVLLHNLDGVVSLLDVSKAAFRRITFNFIWSAVYNVLAILLAAGAFVKFRIPPAYAGLGEMVSVLPVIIAALTQPKVKARM</sequence>
<dbReference type="STRING" id="5601.A0A0D2CYJ6"/>
<keyword evidence="2 7" id="KW-0812">Transmembrane</keyword>
<reference evidence="9 10" key="1">
    <citation type="submission" date="2015-01" db="EMBL/GenBank/DDBJ databases">
        <title>The Genome Sequence of Capronia semiimmersa CBS27337.</title>
        <authorList>
            <consortium name="The Broad Institute Genomics Platform"/>
            <person name="Cuomo C."/>
            <person name="de Hoog S."/>
            <person name="Gorbushina A."/>
            <person name="Stielow B."/>
            <person name="Teixiera M."/>
            <person name="Abouelleil A."/>
            <person name="Chapman S.B."/>
            <person name="Priest M."/>
            <person name="Young S.K."/>
            <person name="Wortman J."/>
            <person name="Nusbaum C."/>
            <person name="Birren B."/>
        </authorList>
    </citation>
    <scope>NUCLEOTIDE SEQUENCE [LARGE SCALE GENOMIC DNA]</scope>
    <source>
        <strain evidence="9 10">CBS 27337</strain>
    </source>
</reference>
<dbReference type="SUPFAM" id="SSF81665">
    <property type="entry name" value="Calcium ATPase, transmembrane domain M"/>
    <property type="match status" value="1"/>
</dbReference>
<dbReference type="Pfam" id="PF24534">
    <property type="entry name" value="HMA_PCA1"/>
    <property type="match status" value="1"/>
</dbReference>
<dbReference type="PANTHER" id="PTHR46594:SF4">
    <property type="entry name" value="P-TYPE CATION-TRANSPORTING ATPASE"/>
    <property type="match status" value="1"/>
</dbReference>
<feature type="transmembrane region" description="Helical" evidence="7">
    <location>
        <begin position="1049"/>
        <end position="1068"/>
    </location>
</feature>
<protein>
    <submittedName>
        <fullName evidence="9">Copper-translocating P-type ATPase</fullName>
    </submittedName>
</protein>
<dbReference type="GO" id="GO:0016887">
    <property type="term" value="F:ATP hydrolysis activity"/>
    <property type="evidence" value="ECO:0007669"/>
    <property type="project" value="InterPro"/>
</dbReference>
<comment type="similarity">
    <text evidence="7">Belongs to the cation transport ATPase (P-type) (TC 3.A.3) family. Type IB subfamily.</text>
</comment>
<proteinExistence type="inferred from homology"/>
<dbReference type="NCBIfam" id="TIGR01525">
    <property type="entry name" value="ATPase-IB_hvy"/>
    <property type="match status" value="1"/>
</dbReference>
<keyword evidence="7" id="KW-0547">Nucleotide-binding</keyword>
<dbReference type="PANTHER" id="PTHR46594">
    <property type="entry name" value="P-TYPE CATION-TRANSPORTING ATPASE"/>
    <property type="match status" value="1"/>
</dbReference>
<dbReference type="InterPro" id="IPR056236">
    <property type="entry name" value="HMA_PCA1"/>
</dbReference>
<dbReference type="Gene3D" id="3.40.1110.10">
    <property type="entry name" value="Calcium-transporting ATPase, cytoplasmic domain N"/>
    <property type="match status" value="1"/>
</dbReference>
<dbReference type="SFLD" id="SFLDF00027">
    <property type="entry name" value="p-type_atpase"/>
    <property type="match status" value="1"/>
</dbReference>
<dbReference type="InterPro" id="IPR023299">
    <property type="entry name" value="ATPase_P-typ_cyto_dom_N"/>
</dbReference>
<dbReference type="InterPro" id="IPR059000">
    <property type="entry name" value="ATPase_P-type_domA"/>
</dbReference>
<dbReference type="SUPFAM" id="SSF56784">
    <property type="entry name" value="HAD-like"/>
    <property type="match status" value="1"/>
</dbReference>
<feature type="transmembrane region" description="Helical" evidence="7">
    <location>
        <begin position="1074"/>
        <end position="1093"/>
    </location>
</feature>
<evidence type="ECO:0000256" key="7">
    <source>
        <dbReference type="RuleBase" id="RU362081"/>
    </source>
</evidence>
<accession>A0A0D2CYJ6</accession>
<dbReference type="InterPro" id="IPR044492">
    <property type="entry name" value="P_typ_ATPase_HD_dom"/>
</dbReference>
<dbReference type="InterPro" id="IPR036412">
    <property type="entry name" value="HAD-like_sf"/>
</dbReference>
<organism evidence="9 10">
    <name type="scientific">Phialophora macrospora</name>
    <dbReference type="NCBI Taxonomy" id="1851006"/>
    <lineage>
        <taxon>Eukaryota</taxon>
        <taxon>Fungi</taxon>
        <taxon>Dikarya</taxon>
        <taxon>Ascomycota</taxon>
        <taxon>Pezizomycotina</taxon>
        <taxon>Eurotiomycetes</taxon>
        <taxon>Chaetothyriomycetidae</taxon>
        <taxon>Chaetothyriales</taxon>
        <taxon>Herpotrichiellaceae</taxon>
        <taxon>Phialophora</taxon>
    </lineage>
</organism>
<evidence type="ECO:0000256" key="3">
    <source>
        <dbReference type="ARBA" id="ARBA00022723"/>
    </source>
</evidence>
<keyword evidence="6 7" id="KW-0472">Membrane</keyword>
<feature type="transmembrane region" description="Helical" evidence="7">
    <location>
        <begin position="548"/>
        <end position="567"/>
    </location>
</feature>
<dbReference type="EMBL" id="KN846957">
    <property type="protein sequence ID" value="KIW70291.1"/>
    <property type="molecule type" value="Genomic_DNA"/>
</dbReference>
<dbReference type="GO" id="GO:0019829">
    <property type="term" value="F:ATPase-coupled monoatomic cation transmembrane transporter activity"/>
    <property type="evidence" value="ECO:0007669"/>
    <property type="project" value="InterPro"/>
</dbReference>
<dbReference type="PROSITE" id="PS01047">
    <property type="entry name" value="HMA_1"/>
    <property type="match status" value="1"/>
</dbReference>
<dbReference type="PROSITE" id="PS00154">
    <property type="entry name" value="ATPASE_E1_E2"/>
    <property type="match status" value="1"/>
</dbReference>
<dbReference type="InterPro" id="IPR001757">
    <property type="entry name" value="P_typ_ATPase"/>
</dbReference>
<dbReference type="InterPro" id="IPR018303">
    <property type="entry name" value="ATPase_P-typ_P_site"/>
</dbReference>
<dbReference type="Gene3D" id="3.30.70.100">
    <property type="match status" value="1"/>
</dbReference>
<dbReference type="CDD" id="cd00371">
    <property type="entry name" value="HMA"/>
    <property type="match status" value="1"/>
</dbReference>
<dbReference type="NCBIfam" id="TIGR01494">
    <property type="entry name" value="ATPase_P-type"/>
    <property type="match status" value="2"/>
</dbReference>
<dbReference type="InterPro" id="IPR023298">
    <property type="entry name" value="ATPase_P-typ_TM_dom_sf"/>
</dbReference>
<feature type="domain" description="HMA" evidence="8">
    <location>
        <begin position="303"/>
        <end position="370"/>
    </location>
</feature>
<dbReference type="Pfam" id="PF00702">
    <property type="entry name" value="Hydrolase"/>
    <property type="match status" value="1"/>
</dbReference>
<feature type="transmembrane region" description="Helical" evidence="7">
    <location>
        <begin position="701"/>
        <end position="723"/>
    </location>
</feature>
<dbReference type="GO" id="GO:0016020">
    <property type="term" value="C:membrane"/>
    <property type="evidence" value="ECO:0007669"/>
    <property type="project" value="UniProtKB-SubCell"/>
</dbReference>
<evidence type="ECO:0000313" key="10">
    <source>
        <dbReference type="Proteomes" id="UP000054266"/>
    </source>
</evidence>
<evidence type="ECO:0000259" key="8">
    <source>
        <dbReference type="PROSITE" id="PS50846"/>
    </source>
</evidence>